<keyword evidence="3" id="KW-1185">Reference proteome</keyword>
<dbReference type="EMBL" id="JAFBED010000001">
    <property type="protein sequence ID" value="MBM7618393.1"/>
    <property type="molecule type" value="Genomic_DNA"/>
</dbReference>
<accession>A0ABS2NUQ7</accession>
<dbReference type="NCBIfam" id="TIGR02669">
    <property type="entry name" value="SpoIID_LytB"/>
    <property type="match status" value="1"/>
</dbReference>
<evidence type="ECO:0000313" key="3">
    <source>
        <dbReference type="Proteomes" id="UP000737402"/>
    </source>
</evidence>
<dbReference type="InterPro" id="IPR013486">
    <property type="entry name" value="SpoIID/LytB"/>
</dbReference>
<organism evidence="2 3">
    <name type="scientific">Sutcliffiella tianshenii</name>
    <dbReference type="NCBI Taxonomy" id="1463404"/>
    <lineage>
        <taxon>Bacteria</taxon>
        <taxon>Bacillati</taxon>
        <taxon>Bacillota</taxon>
        <taxon>Bacilli</taxon>
        <taxon>Bacillales</taxon>
        <taxon>Bacillaceae</taxon>
        <taxon>Sutcliffiella</taxon>
    </lineage>
</organism>
<dbReference type="Pfam" id="PF08486">
    <property type="entry name" value="SpoIID"/>
    <property type="match status" value="1"/>
</dbReference>
<dbReference type="InterPro" id="IPR013693">
    <property type="entry name" value="SpoIID/LytB_N"/>
</dbReference>
<dbReference type="PANTHER" id="PTHR30032">
    <property type="entry name" value="N-ACETYLMURAMOYL-L-ALANINE AMIDASE-RELATED"/>
    <property type="match status" value="1"/>
</dbReference>
<dbReference type="Proteomes" id="UP000737402">
    <property type="component" value="Unassembled WGS sequence"/>
</dbReference>
<dbReference type="Gene3D" id="3.40.50.12090">
    <property type="match status" value="2"/>
</dbReference>
<comment type="caution">
    <text evidence="2">The sequence shown here is derived from an EMBL/GenBank/DDBJ whole genome shotgun (WGS) entry which is preliminary data.</text>
</comment>
<dbReference type="InterPro" id="IPR007253">
    <property type="entry name" value="Cell_wall-bd_2"/>
</dbReference>
<dbReference type="PANTHER" id="PTHR30032:SF8">
    <property type="entry name" value="GERMINATION-SPECIFIC N-ACETYLMURAMOYL-L-ALANINE AMIDASE"/>
    <property type="match status" value="1"/>
</dbReference>
<feature type="domain" description="Sporulation stage II protein D amidase enhancer LytB N-terminal" evidence="1">
    <location>
        <begin position="124"/>
        <end position="212"/>
    </location>
</feature>
<dbReference type="InterPro" id="IPR051922">
    <property type="entry name" value="Bact_Sporulation_Assoc"/>
</dbReference>
<proteinExistence type="predicted"/>
<sequence length="750" mass="83348">MKNIITALIFTCFILVPGFNQVEASSIPNEVSVKLKYHLKGKNEIAFNFVGSYQLVGDSSFLLSMDNDYLVKVNNQQIDLYENSTKVKSFTGPFEVKPVKYSQDNHIKLQGRPYLGNIKFTLENNNVVPINTLPMEDYLKGVLPSEVFPSWNVEALKAQAVAARTYALKRVNQVITDDVGSQRYDGYIWLNKTSYKNTNEAVNATKGQVLTYKGNLIDAVFSSNNGGYIESNKGAWPGGTQLDYLKAKADPYDPAFPWSLKMNQKQIDLEELNMEKPAEWWNETKESGLKDTTEAKVINNIKTYLKTKVPALKDLEIKLTSIDNIAVSDSLTPGQRRTQGSYSIKYLLKNKDGSFVMEEGKIKLHSFQASDTAISNLRTMFGINEFKSHFIESITLKDAVFEIKGKGWGHGVGMSQYGAKAMADSGLSYNEILSFYYENTNYENYIFNQINTSLRGSDRYETSVRIAEYGWDNGFQTVVIGRGDNPVDALTGSVLAKKHNAPLLLVKTDEIPASVQTLLQSVAINEILVLGGTSAISEKTFNNLQNHSTKVTRISGSDRYDTSVDVAGQLQPKGEVILTSGSSTSPDALSIASYAALNQVPILFTRNDALPDSVQKYLIDHNIEKVTIIGGTQAVSENVEMKLKTLTEEVKRVRGTDRYATSVAIVNEYDLDPRNLFFARGEEFIDALPGSVLAAKMEAPLLLTKKDSLPDEVSGFINENIHYIPQIHYLGGTGAISEYTRNMIQQNVLD</sequence>
<protein>
    <submittedName>
        <fullName evidence="2">SpoIID/LytB domain protein</fullName>
    </submittedName>
</protein>
<gene>
    <name evidence="2" type="ORF">JOC95_000235</name>
</gene>
<dbReference type="RefSeq" id="WP_204412649.1">
    <property type="nucleotide sequence ID" value="NZ_JAFBED010000001.1"/>
</dbReference>
<dbReference type="Pfam" id="PF04122">
    <property type="entry name" value="CW_binding_2"/>
    <property type="match status" value="3"/>
</dbReference>
<evidence type="ECO:0000313" key="2">
    <source>
        <dbReference type="EMBL" id="MBM7618393.1"/>
    </source>
</evidence>
<name>A0ABS2NUQ7_9BACI</name>
<evidence type="ECO:0000259" key="1">
    <source>
        <dbReference type="Pfam" id="PF08486"/>
    </source>
</evidence>
<reference evidence="2 3" key="1">
    <citation type="submission" date="2021-01" db="EMBL/GenBank/DDBJ databases">
        <title>Genomic Encyclopedia of Type Strains, Phase IV (KMG-IV): sequencing the most valuable type-strain genomes for metagenomic binning, comparative biology and taxonomic classification.</title>
        <authorList>
            <person name="Goeker M."/>
        </authorList>
    </citation>
    <scope>NUCLEOTIDE SEQUENCE [LARGE SCALE GENOMIC DNA]</scope>
    <source>
        <strain evidence="2 3">DSM 25879</strain>
    </source>
</reference>